<evidence type="ECO:0000256" key="2">
    <source>
        <dbReference type="ARBA" id="ARBA00004323"/>
    </source>
</evidence>
<keyword evidence="7" id="KW-0812">Transmembrane</keyword>
<dbReference type="Pfam" id="PF01762">
    <property type="entry name" value="Galactosyl_T"/>
    <property type="match status" value="2"/>
</dbReference>
<evidence type="ECO:0000256" key="9">
    <source>
        <dbReference type="ARBA" id="ARBA00022989"/>
    </source>
</evidence>
<dbReference type="AlphaFoldDB" id="A0A443N9Y5"/>
<evidence type="ECO:0000256" key="4">
    <source>
        <dbReference type="ARBA" id="ARBA00008661"/>
    </source>
</evidence>
<keyword evidence="12" id="KW-0464">Manganese</keyword>
<evidence type="ECO:0000256" key="6">
    <source>
        <dbReference type="ARBA" id="ARBA00022679"/>
    </source>
</evidence>
<evidence type="ECO:0000256" key="8">
    <source>
        <dbReference type="ARBA" id="ARBA00022968"/>
    </source>
</evidence>
<dbReference type="PANTHER" id="PTHR11214:SF351">
    <property type="entry name" value="BETA-1,3-GALACTOSYLTRANSFERASE PVG3"/>
    <property type="match status" value="1"/>
</dbReference>
<organism evidence="13 14">
    <name type="scientific">Cinnamomum micranthum f. kanehirae</name>
    <dbReference type="NCBI Taxonomy" id="337451"/>
    <lineage>
        <taxon>Eukaryota</taxon>
        <taxon>Viridiplantae</taxon>
        <taxon>Streptophyta</taxon>
        <taxon>Embryophyta</taxon>
        <taxon>Tracheophyta</taxon>
        <taxon>Spermatophyta</taxon>
        <taxon>Magnoliopsida</taxon>
        <taxon>Magnoliidae</taxon>
        <taxon>Laurales</taxon>
        <taxon>Lauraceae</taxon>
        <taxon>Cinnamomum</taxon>
    </lineage>
</organism>
<gene>
    <name evidence="13" type="ORF">CKAN_00368900</name>
</gene>
<comment type="caution">
    <text evidence="13">The sequence shown here is derived from an EMBL/GenBank/DDBJ whole genome shotgun (WGS) entry which is preliminary data.</text>
</comment>
<dbReference type="OrthoDB" id="2139606at2759"/>
<evidence type="ECO:0000256" key="3">
    <source>
        <dbReference type="ARBA" id="ARBA00004922"/>
    </source>
</evidence>
<comment type="similarity">
    <text evidence="4">Belongs to the glycosyltransferase 31 family.</text>
</comment>
<dbReference type="FunFam" id="3.90.550.50:FF:000027">
    <property type="entry name" value="Hexosyltransferase"/>
    <property type="match status" value="3"/>
</dbReference>
<evidence type="ECO:0000313" key="13">
    <source>
        <dbReference type="EMBL" id="RWR75313.1"/>
    </source>
</evidence>
<evidence type="ECO:0000256" key="1">
    <source>
        <dbReference type="ARBA" id="ARBA00001936"/>
    </source>
</evidence>
<keyword evidence="5 13" id="KW-0328">Glycosyltransferase</keyword>
<evidence type="ECO:0000256" key="7">
    <source>
        <dbReference type="ARBA" id="ARBA00022692"/>
    </source>
</evidence>
<name>A0A443N9Y5_9MAGN</name>
<dbReference type="GO" id="GO:0016758">
    <property type="term" value="F:hexosyltransferase activity"/>
    <property type="evidence" value="ECO:0007669"/>
    <property type="project" value="InterPro"/>
</dbReference>
<evidence type="ECO:0000256" key="10">
    <source>
        <dbReference type="ARBA" id="ARBA00023034"/>
    </source>
</evidence>
<evidence type="ECO:0000256" key="5">
    <source>
        <dbReference type="ARBA" id="ARBA00022676"/>
    </source>
</evidence>
<accession>A0A443N9Y5</accession>
<dbReference type="EMBL" id="QPKB01000002">
    <property type="protein sequence ID" value="RWR75313.1"/>
    <property type="molecule type" value="Genomic_DNA"/>
</dbReference>
<keyword evidence="9" id="KW-1133">Transmembrane helix</keyword>
<dbReference type="STRING" id="337451.A0A443N9Y5"/>
<dbReference type="GO" id="GO:0000139">
    <property type="term" value="C:Golgi membrane"/>
    <property type="evidence" value="ECO:0007669"/>
    <property type="project" value="UniProtKB-SubCell"/>
</dbReference>
<dbReference type="Gene3D" id="3.90.550.50">
    <property type="match status" value="3"/>
</dbReference>
<evidence type="ECO:0000256" key="12">
    <source>
        <dbReference type="ARBA" id="ARBA00023211"/>
    </source>
</evidence>
<keyword evidence="10" id="KW-0333">Golgi apparatus</keyword>
<evidence type="ECO:0000256" key="11">
    <source>
        <dbReference type="ARBA" id="ARBA00023136"/>
    </source>
</evidence>
<keyword evidence="11" id="KW-0472">Membrane</keyword>
<keyword evidence="14" id="KW-1185">Reference proteome</keyword>
<keyword evidence="6 13" id="KW-0808">Transferase</keyword>
<keyword evidence="8" id="KW-0735">Signal-anchor</keyword>
<protein>
    <submittedName>
        <fullName evidence="13">Putative beta-1,3-galactosyltransferase 20</fullName>
    </submittedName>
</protein>
<comment type="cofactor">
    <cofactor evidence="1">
        <name>Mn(2+)</name>
        <dbReference type="ChEBI" id="CHEBI:29035"/>
    </cofactor>
</comment>
<evidence type="ECO:0000313" key="14">
    <source>
        <dbReference type="Proteomes" id="UP000283530"/>
    </source>
</evidence>
<proteinExistence type="inferred from homology"/>
<comment type="pathway">
    <text evidence="3">Protein modification; protein glycosylation.</text>
</comment>
<comment type="subcellular location">
    <subcellularLocation>
        <location evidence="2">Golgi apparatus membrane</location>
        <topology evidence="2">Single-pass type II membrane protein</topology>
    </subcellularLocation>
</comment>
<dbReference type="Proteomes" id="UP000283530">
    <property type="component" value="Unassembled WGS sequence"/>
</dbReference>
<dbReference type="PANTHER" id="PTHR11214">
    <property type="entry name" value="BETA-1,3-N-ACETYLGLUCOSAMINYLTRANSFERASE"/>
    <property type="match status" value="1"/>
</dbReference>
<dbReference type="InterPro" id="IPR002659">
    <property type="entry name" value="Glyco_trans_31"/>
</dbReference>
<sequence length="823" mass="95738">MRKKPQVEWSFSAIKTPLLFIFLLFMALLCNIASITKIHLQNLVMIDGTSFLSNLTHNSMSHSSTPLEEKSSPPINLRLFIGILTLPDQYRRRDLLRLVYGVQSPVRAQVDVMFIFCNLTKEDQKVLVALEIMRYNDIIILNCTENMNNGKTYIYFSSLPEILADKYDYVMKADDDIYFRLDRLVESLRPLPRVDMYYGFVIPCRAMDPNGHYMAGMGYILSWDLVDWIRTSNIARNHSVGTEDRLVGEWLKQGGRGKNRYNVKPAMYNYPRADPADVCSHDFVPETIAVHHLKDQVRWIKTLQYFNYWRRNMLRLVYGIQSPVNVQVDMKFIFCNLTKKDQKVLVALEIMNYDDIIILNCTENMDNGKTYTYFSSLPGLLDKKYDYADDDTYLRLENLVESLMPLPREDMYYGFIAPCREMNPNRSYMSGMGYILSWDLVEWIKTSEIARNHTQGPEDKVVGEWLDLGKRGKNRYNNKPAMYNFPLNVAKDACSHGFIPDTIAVHRLKDQVKWIKTLEYFNVSKQLKPSKLSLLTFATLVFVFSSLNGIHLRNMVKISQSDNLTALIDDSVSPQSPNIRLFIGILTLPDQYWRRNMLRLVYGIQSPANAKVDMKFIFCNLTKEDQKVLVALEIMRYDDIIILNCTENMNSGKTYIYLSSLPGLLDEKYDYVMKADDDTYVRLDSLVESLMPLPREDTYYGFTVPCREMNPHRHYMSGMGYILSWDLVEWIKTSEIARNHTQGPEDKVVGDWLELGKRGKNRYNNKPAMYNFPLNVAKDACSHELIPDTIAVHRLKDQGKWIKTLEYFNVTQQLKPSKFYHIP</sequence>
<reference evidence="13 14" key="1">
    <citation type="journal article" date="2019" name="Nat. Plants">
        <title>Stout camphor tree genome fills gaps in understanding of flowering plant genome evolution.</title>
        <authorList>
            <person name="Chaw S.M."/>
            <person name="Liu Y.C."/>
            <person name="Wu Y.W."/>
            <person name="Wang H.Y."/>
            <person name="Lin C.I."/>
            <person name="Wu C.S."/>
            <person name="Ke H.M."/>
            <person name="Chang L.Y."/>
            <person name="Hsu C.Y."/>
            <person name="Yang H.T."/>
            <person name="Sudianto E."/>
            <person name="Hsu M.H."/>
            <person name="Wu K.P."/>
            <person name="Wang L.N."/>
            <person name="Leebens-Mack J.H."/>
            <person name="Tsai I.J."/>
        </authorList>
    </citation>
    <scope>NUCLEOTIDE SEQUENCE [LARGE SCALE GENOMIC DNA]</scope>
    <source>
        <strain evidence="14">cv. Chaw 1501</strain>
        <tissue evidence="13">Young leaves</tissue>
    </source>
</reference>
<dbReference type="UniPathway" id="UPA00378"/>